<accession>A0A0A9CLZ1</accession>
<dbReference type="EMBL" id="GBRH01222427">
    <property type="protein sequence ID" value="JAD75468.1"/>
    <property type="molecule type" value="Transcribed_RNA"/>
</dbReference>
<evidence type="ECO:0000313" key="1">
    <source>
        <dbReference type="EMBL" id="JAD75468.1"/>
    </source>
</evidence>
<proteinExistence type="predicted"/>
<dbReference type="AlphaFoldDB" id="A0A0A9CLZ1"/>
<name>A0A0A9CLZ1_ARUDO</name>
<protein>
    <submittedName>
        <fullName evidence="1">Uncharacterized protein</fullName>
    </submittedName>
</protein>
<sequence length="24" mass="2797">MIIPKTKTNTRRERICLASTSIYT</sequence>
<organism evidence="1">
    <name type="scientific">Arundo donax</name>
    <name type="common">Giant reed</name>
    <name type="synonym">Donax arundinaceus</name>
    <dbReference type="NCBI Taxonomy" id="35708"/>
    <lineage>
        <taxon>Eukaryota</taxon>
        <taxon>Viridiplantae</taxon>
        <taxon>Streptophyta</taxon>
        <taxon>Embryophyta</taxon>
        <taxon>Tracheophyta</taxon>
        <taxon>Spermatophyta</taxon>
        <taxon>Magnoliopsida</taxon>
        <taxon>Liliopsida</taxon>
        <taxon>Poales</taxon>
        <taxon>Poaceae</taxon>
        <taxon>PACMAD clade</taxon>
        <taxon>Arundinoideae</taxon>
        <taxon>Arundineae</taxon>
        <taxon>Arundo</taxon>
    </lineage>
</organism>
<reference evidence="1" key="1">
    <citation type="submission" date="2014-09" db="EMBL/GenBank/DDBJ databases">
        <authorList>
            <person name="Magalhaes I.L.F."/>
            <person name="Oliveira U."/>
            <person name="Santos F.R."/>
            <person name="Vidigal T.H.D.A."/>
            <person name="Brescovit A.D."/>
            <person name="Santos A.J."/>
        </authorList>
    </citation>
    <scope>NUCLEOTIDE SEQUENCE</scope>
    <source>
        <tissue evidence="1">Shoot tissue taken approximately 20 cm above the soil surface</tissue>
    </source>
</reference>
<reference evidence="1" key="2">
    <citation type="journal article" date="2015" name="Data Brief">
        <title>Shoot transcriptome of the giant reed, Arundo donax.</title>
        <authorList>
            <person name="Barrero R.A."/>
            <person name="Guerrero F.D."/>
            <person name="Moolhuijzen P."/>
            <person name="Goolsby J.A."/>
            <person name="Tidwell J."/>
            <person name="Bellgard S.E."/>
            <person name="Bellgard M.I."/>
        </authorList>
    </citation>
    <scope>NUCLEOTIDE SEQUENCE</scope>
    <source>
        <tissue evidence="1">Shoot tissue taken approximately 20 cm above the soil surface</tissue>
    </source>
</reference>